<dbReference type="OrthoDB" id="16870at2759"/>
<dbReference type="InterPro" id="IPR020904">
    <property type="entry name" value="Sc_DH/Rdtase_CS"/>
</dbReference>
<dbReference type="SUPFAM" id="SSF51735">
    <property type="entry name" value="NAD(P)-binding Rossmann-fold domains"/>
    <property type="match status" value="1"/>
</dbReference>
<dbReference type="AlphaFoldDB" id="L8GV93"/>
<dbReference type="OMA" id="AMHRTNI"/>
<dbReference type="VEuPathDB" id="AmoebaDB:ACA1_222720"/>
<name>L8GV93_ACACF</name>
<dbReference type="GeneID" id="14916725"/>
<evidence type="ECO:0000256" key="2">
    <source>
        <dbReference type="ARBA" id="ARBA00023002"/>
    </source>
</evidence>
<dbReference type="PRINTS" id="PR00081">
    <property type="entry name" value="GDHRDH"/>
</dbReference>
<keyword evidence="5" id="KW-1185">Reference proteome</keyword>
<accession>L8GV93</accession>
<evidence type="ECO:0000313" key="5">
    <source>
        <dbReference type="Proteomes" id="UP000011083"/>
    </source>
</evidence>
<evidence type="ECO:0000256" key="1">
    <source>
        <dbReference type="ARBA" id="ARBA00006484"/>
    </source>
</evidence>
<dbReference type="KEGG" id="acan:ACA1_222720"/>
<dbReference type="PROSITE" id="PS00061">
    <property type="entry name" value="ADH_SHORT"/>
    <property type="match status" value="1"/>
</dbReference>
<dbReference type="InterPro" id="IPR036291">
    <property type="entry name" value="NAD(P)-bd_dom_sf"/>
</dbReference>
<dbReference type="GO" id="GO:0016616">
    <property type="term" value="F:oxidoreductase activity, acting on the CH-OH group of donors, NAD or NADP as acceptor"/>
    <property type="evidence" value="ECO:0007669"/>
    <property type="project" value="TreeGrafter"/>
</dbReference>
<protein>
    <submittedName>
        <fullName evidence="4">Shortchain dehydrogenase/reductase SDR, putative</fullName>
    </submittedName>
</protein>
<dbReference type="STRING" id="1257118.L8GV93"/>
<dbReference type="GO" id="GO:0006633">
    <property type="term" value="P:fatty acid biosynthetic process"/>
    <property type="evidence" value="ECO:0007669"/>
    <property type="project" value="TreeGrafter"/>
</dbReference>
<dbReference type="RefSeq" id="XP_004338019.1">
    <property type="nucleotide sequence ID" value="XM_004337971.1"/>
</dbReference>
<dbReference type="FunFam" id="3.40.50.720:FF:000084">
    <property type="entry name" value="Short-chain dehydrogenase reductase"/>
    <property type="match status" value="1"/>
</dbReference>
<gene>
    <name evidence="4" type="ORF">ACA1_222720</name>
</gene>
<keyword evidence="2" id="KW-0560">Oxidoreductase</keyword>
<dbReference type="Pfam" id="PF00106">
    <property type="entry name" value="adh_short"/>
    <property type="match status" value="1"/>
</dbReference>
<organism evidence="4 5">
    <name type="scientific">Acanthamoeba castellanii (strain ATCC 30010 / Neff)</name>
    <dbReference type="NCBI Taxonomy" id="1257118"/>
    <lineage>
        <taxon>Eukaryota</taxon>
        <taxon>Amoebozoa</taxon>
        <taxon>Discosea</taxon>
        <taxon>Longamoebia</taxon>
        <taxon>Centramoebida</taxon>
        <taxon>Acanthamoebidae</taxon>
        <taxon>Acanthamoeba</taxon>
    </lineage>
</organism>
<dbReference type="EMBL" id="KB008010">
    <property type="protein sequence ID" value="ELR16006.1"/>
    <property type="molecule type" value="Genomic_DNA"/>
</dbReference>
<proteinExistence type="inferred from homology"/>
<dbReference type="InterPro" id="IPR002347">
    <property type="entry name" value="SDR_fam"/>
</dbReference>
<evidence type="ECO:0000313" key="4">
    <source>
        <dbReference type="EMBL" id="ELR16006.1"/>
    </source>
</evidence>
<dbReference type="PANTHER" id="PTHR42760">
    <property type="entry name" value="SHORT-CHAIN DEHYDROGENASES/REDUCTASES FAMILY MEMBER"/>
    <property type="match status" value="1"/>
</dbReference>
<reference evidence="4 5" key="1">
    <citation type="journal article" date="2013" name="Genome Biol.">
        <title>Genome of Acanthamoeba castellanii highlights extensive lateral gene transfer and early evolution of tyrosine kinase signaling.</title>
        <authorList>
            <person name="Clarke M."/>
            <person name="Lohan A.J."/>
            <person name="Liu B."/>
            <person name="Lagkouvardos I."/>
            <person name="Roy S."/>
            <person name="Zafar N."/>
            <person name="Bertelli C."/>
            <person name="Schilde C."/>
            <person name="Kianianmomeni A."/>
            <person name="Burglin T.R."/>
            <person name="Frech C."/>
            <person name="Turcotte B."/>
            <person name="Kopec K.O."/>
            <person name="Synnott J.M."/>
            <person name="Choo C."/>
            <person name="Paponov I."/>
            <person name="Finkler A."/>
            <person name="Soon Heng Tan C."/>
            <person name="Hutchins A.P."/>
            <person name="Weinmeier T."/>
            <person name="Rattei T."/>
            <person name="Chu J.S."/>
            <person name="Gimenez G."/>
            <person name="Irimia M."/>
            <person name="Rigden D.J."/>
            <person name="Fitzpatrick D.A."/>
            <person name="Lorenzo-Morales J."/>
            <person name="Bateman A."/>
            <person name="Chiu C.H."/>
            <person name="Tang P."/>
            <person name="Hegemann P."/>
            <person name="Fromm H."/>
            <person name="Raoult D."/>
            <person name="Greub G."/>
            <person name="Miranda-Saavedra D."/>
            <person name="Chen N."/>
            <person name="Nash P."/>
            <person name="Ginger M.L."/>
            <person name="Horn M."/>
            <person name="Schaap P."/>
            <person name="Caler L."/>
            <person name="Loftus B."/>
        </authorList>
    </citation>
    <scope>NUCLEOTIDE SEQUENCE [LARGE SCALE GENOMIC DNA]</scope>
    <source>
        <strain evidence="4 5">Neff</strain>
    </source>
</reference>
<dbReference type="PRINTS" id="PR00080">
    <property type="entry name" value="SDRFAMILY"/>
</dbReference>
<dbReference type="Pfam" id="PF13561">
    <property type="entry name" value="adh_short_C2"/>
    <property type="match status" value="1"/>
</dbReference>
<dbReference type="Gene3D" id="3.40.50.720">
    <property type="entry name" value="NAD(P)-binding Rossmann-like Domain"/>
    <property type="match status" value="1"/>
</dbReference>
<dbReference type="GO" id="GO:0048038">
    <property type="term" value="F:quinone binding"/>
    <property type="evidence" value="ECO:0007669"/>
    <property type="project" value="TreeGrafter"/>
</dbReference>
<evidence type="ECO:0000256" key="3">
    <source>
        <dbReference type="RuleBase" id="RU000363"/>
    </source>
</evidence>
<sequence>MEHNTNALAASRRVTAIARHVEASAPSAAELLDLHRTAATNQGGLLKGQVAIVTGSGQGIGEATAHLFAAEGAKVVVTDLDKAKSDKVAADIKAKGGEAISVAGDVTDPKFPEHIIKATIDAFGRLDILVNNAGYTWDGIAHRMTDKQWEAMLLVHNTAPFRLIRAAAPYMRDAAKQEIETSGKAAPRSIINVSSTSGLHGNTGQANYATAKAGILGLTKTIAKEWGAFNIRCNAVAFGWINTRLTAAKGQENFIEVEGKKVALGIPGATNSAEAVAKTVPLARPGNVDDAAGSVLLLASPHASYITGHCLEVTGGAGI</sequence>
<dbReference type="Proteomes" id="UP000011083">
    <property type="component" value="Unassembled WGS sequence"/>
</dbReference>
<comment type="similarity">
    <text evidence="1 3">Belongs to the short-chain dehydrogenases/reductases (SDR) family.</text>
</comment>
<dbReference type="PANTHER" id="PTHR42760:SF133">
    <property type="entry name" value="3-OXOACYL-[ACYL-CARRIER-PROTEIN] REDUCTASE"/>
    <property type="match status" value="1"/>
</dbReference>